<feature type="region of interest" description="Disordered" evidence="3">
    <location>
        <begin position="449"/>
        <end position="468"/>
    </location>
</feature>
<dbReference type="SUPFAM" id="SSF141571">
    <property type="entry name" value="Pentapeptide repeat-like"/>
    <property type="match status" value="2"/>
</dbReference>
<dbReference type="Gene3D" id="2.160.20.80">
    <property type="entry name" value="E3 ubiquitin-protein ligase SopA"/>
    <property type="match status" value="2"/>
</dbReference>
<sequence length="468" mass="50893">MTEQQGRMDAAREITIQEALDALESYYARRGGGESVDAGWARLQATLRAKSQPASKVKIDGTRKWIVAAADNVGSVLTRYAMKAFVGLSTTAAVILVFLGGYWSLISVLILGITALTWWIPEAARRDARRRELTQAEWTARRRELREEAQRRQTERREAQQREAEYREMRQREEQYKAVGRPVNILPAKPQGQILSTAVPSRQKPKIRWSDSGTVDLASFDLRGINLLGLNLIGACLTGTNMEGIALRGANLYGADLSRASVFSADLSRTELTGANLRGANLACTLLVGARLSGADLSGAHITGANLSGAYSAYADMSHADFSGAILSGAELSDTDLSGALFIGSYLSGAHMHGANLEGADLSHATLRGVYLYRANLSRANLSGANLIGAVLKHIVLIDANLTNTKISEIGKLEDVTWSERTQWGAHWAEVLSKSIPIGRGRYKLNPRGDVQTPYAPEPTPLMPLSYR</sequence>
<evidence type="ECO:0000313" key="6">
    <source>
        <dbReference type="Proteomes" id="UP000254869"/>
    </source>
</evidence>
<keyword evidence="2" id="KW-0175">Coiled coil</keyword>
<evidence type="ECO:0000256" key="3">
    <source>
        <dbReference type="SAM" id="MobiDB-lite"/>
    </source>
</evidence>
<evidence type="ECO:0000313" key="5">
    <source>
        <dbReference type="EMBL" id="RDI66818.1"/>
    </source>
</evidence>
<reference evidence="5 6" key="1">
    <citation type="submission" date="2018-07" db="EMBL/GenBank/DDBJ databases">
        <title>Genomic Encyclopedia of Type Strains, Phase IV (KMG-IV): sequencing the most valuable type-strain genomes for metagenomic binning, comparative biology and taxonomic classification.</title>
        <authorList>
            <person name="Goeker M."/>
        </authorList>
    </citation>
    <scope>NUCLEOTIDE SEQUENCE [LARGE SCALE GENOMIC DNA]</scope>
    <source>
        <strain evidence="5 6">DSM 44290</strain>
    </source>
</reference>
<dbReference type="STRING" id="1210086.GCA_001613105_01767"/>
<keyword evidence="4" id="KW-0472">Membrane</keyword>
<proteinExistence type="predicted"/>
<gene>
    <name evidence="5" type="ORF">DFR76_104571</name>
</gene>
<comment type="caution">
    <text evidence="5">The sequence shown here is derived from an EMBL/GenBank/DDBJ whole genome shotgun (WGS) entry which is preliminary data.</text>
</comment>
<feature type="transmembrane region" description="Helical" evidence="4">
    <location>
        <begin position="80"/>
        <end position="99"/>
    </location>
</feature>
<dbReference type="AlphaFoldDB" id="A0A370I7Z6"/>
<dbReference type="RefSeq" id="WP_082875669.1">
    <property type="nucleotide sequence ID" value="NZ_QQBC01000004.1"/>
</dbReference>
<protein>
    <submittedName>
        <fullName evidence="5">Uncharacterized protein YjbI with pentapeptide repeats</fullName>
    </submittedName>
</protein>
<dbReference type="Proteomes" id="UP000254869">
    <property type="component" value="Unassembled WGS sequence"/>
</dbReference>
<evidence type="ECO:0000256" key="1">
    <source>
        <dbReference type="ARBA" id="ARBA00022737"/>
    </source>
</evidence>
<evidence type="ECO:0000256" key="4">
    <source>
        <dbReference type="SAM" id="Phobius"/>
    </source>
</evidence>
<keyword evidence="4" id="KW-0812">Transmembrane</keyword>
<dbReference type="InterPro" id="IPR001646">
    <property type="entry name" value="5peptide_repeat"/>
</dbReference>
<dbReference type="EMBL" id="QQBC01000004">
    <property type="protein sequence ID" value="RDI66818.1"/>
    <property type="molecule type" value="Genomic_DNA"/>
</dbReference>
<dbReference type="Pfam" id="PF00805">
    <property type="entry name" value="Pentapeptide"/>
    <property type="match status" value="4"/>
</dbReference>
<dbReference type="PANTHER" id="PTHR47485">
    <property type="entry name" value="THYLAKOID LUMENAL 17.4 KDA PROTEIN, CHLOROPLASTIC"/>
    <property type="match status" value="1"/>
</dbReference>
<accession>A0A370I7Z6</accession>
<organism evidence="5 6">
    <name type="scientific">Nocardia pseudobrasiliensis</name>
    <dbReference type="NCBI Taxonomy" id="45979"/>
    <lineage>
        <taxon>Bacteria</taxon>
        <taxon>Bacillati</taxon>
        <taxon>Actinomycetota</taxon>
        <taxon>Actinomycetes</taxon>
        <taxon>Mycobacteriales</taxon>
        <taxon>Nocardiaceae</taxon>
        <taxon>Nocardia</taxon>
    </lineage>
</organism>
<keyword evidence="1" id="KW-0677">Repeat</keyword>
<name>A0A370I7Z6_9NOCA</name>
<dbReference type="PANTHER" id="PTHR47485:SF1">
    <property type="entry name" value="THYLAKOID LUMENAL 17.4 KDA PROTEIN, CHLOROPLASTIC"/>
    <property type="match status" value="1"/>
</dbReference>
<feature type="coiled-coil region" evidence="2">
    <location>
        <begin position="142"/>
        <end position="179"/>
    </location>
</feature>
<keyword evidence="6" id="KW-1185">Reference proteome</keyword>
<evidence type="ECO:0000256" key="2">
    <source>
        <dbReference type="SAM" id="Coils"/>
    </source>
</evidence>
<keyword evidence="4" id="KW-1133">Transmembrane helix</keyword>